<reference evidence="1 2" key="1">
    <citation type="journal article" date="2010" name="J. Bacteriol.">
        <title>Genome sequences of Pelagibaca bermudensis HTCC2601T and Maritimibacter alkaliphilus HTCC2654T, the type strains of two marine Roseobacter genera.</title>
        <authorList>
            <person name="Thrash J.C."/>
            <person name="Cho J.C."/>
            <person name="Ferriera S."/>
            <person name="Johnson J."/>
            <person name="Vergin K.L."/>
            <person name="Giovannoni S.J."/>
        </authorList>
    </citation>
    <scope>NUCLEOTIDE SEQUENCE [LARGE SCALE GENOMIC DNA]</scope>
    <source>
        <strain evidence="1 2">HTCC2654</strain>
    </source>
</reference>
<organism evidence="1 2">
    <name type="scientific">Maritimibacter alkaliphilus HTCC2654</name>
    <dbReference type="NCBI Taxonomy" id="314271"/>
    <lineage>
        <taxon>Bacteria</taxon>
        <taxon>Pseudomonadati</taxon>
        <taxon>Pseudomonadota</taxon>
        <taxon>Alphaproteobacteria</taxon>
        <taxon>Rhodobacterales</taxon>
        <taxon>Roseobacteraceae</taxon>
        <taxon>Maritimibacter</taxon>
    </lineage>
</organism>
<keyword evidence="2" id="KW-1185">Reference proteome</keyword>
<accession>A3VGN9</accession>
<proteinExistence type="predicted"/>
<protein>
    <submittedName>
        <fullName evidence="1">Uncharacterized protein</fullName>
    </submittedName>
</protein>
<dbReference type="HOGENOM" id="CLU_3154591_0_0_5"/>
<evidence type="ECO:0000313" key="2">
    <source>
        <dbReference type="Proteomes" id="UP000002931"/>
    </source>
</evidence>
<dbReference type="AlphaFoldDB" id="A3VGN9"/>
<sequence length="48" mass="5381">MLHAVRVSAVGCMGRLLCLLDARDVADHKLSEYCPKQPTMDRKRSTHA</sequence>
<dbReference type="EMBL" id="AAMT01000008">
    <property type="protein sequence ID" value="EAQ12444.1"/>
    <property type="molecule type" value="Genomic_DNA"/>
</dbReference>
<dbReference type="Proteomes" id="UP000002931">
    <property type="component" value="Unassembled WGS sequence"/>
</dbReference>
<evidence type="ECO:0000313" key="1">
    <source>
        <dbReference type="EMBL" id="EAQ12444.1"/>
    </source>
</evidence>
<gene>
    <name evidence="1" type="ORF">RB2654_14200</name>
</gene>
<comment type="caution">
    <text evidence="1">The sequence shown here is derived from an EMBL/GenBank/DDBJ whole genome shotgun (WGS) entry which is preliminary data.</text>
</comment>
<name>A3VGN9_9RHOB</name>